<dbReference type="Gene3D" id="3.30.590.20">
    <property type="match status" value="1"/>
</dbReference>
<gene>
    <name evidence="8" type="primary">gshA</name>
    <name evidence="11" type="ORF">EV686_11119</name>
</gene>
<keyword evidence="12" id="KW-1185">Reference proteome</keyword>
<dbReference type="UniPathway" id="UPA00142">
    <property type="reaction ID" value="UER00209"/>
</dbReference>
<sequence length="530" mass="59258">MPMNLLKPPPAPLASEPELLMQMLRGIEKEGLRVDHSGKLADTPHPAALGSALTHDSITTDYSEALLELITGTHGSAQDVVAELETIHRFVARNLRDELIWNQSMPAQLPAENEIPIAWYGTSNTGMLKHVYRRGLAMRYGRTMQCIAGIHYNLSLPDRLWEVLDMPSDPVSGRRSSGYMALIRNFTRYSWLLMYLFGASPAASDNFLRHPNHGLELLHGDTWYLPHATSLRMSDLGYRSSKAQAELQLCYNDLPTFLARMHRAVSTPWPDYEAIGTHRDGEWIQLNTNILQVENEYYSNIRPKRTVGRGERPVSALARHGIEYVEVRCLDIDPWMPTGISVESCRFMDAFLLFCAAQSSPLFPENGFCKRSNNNFGTVVKEGRKPGLLLDRDGQSISLQDWGTELLDAIRPYAGLLDQAHGGASYADAVAVQQSKLDDSDNTPSARLLAALRKDNIGLQEFTLQQSLRHHETLSAAPLPAETQEEFLGKAKSSIEAQARIEQSDKINFETYVAQYQEALKTALDVPAKN</sequence>
<evidence type="ECO:0000256" key="9">
    <source>
        <dbReference type="RuleBase" id="RU004391"/>
    </source>
</evidence>
<comment type="caution">
    <text evidence="11">The sequence shown here is derived from an EMBL/GenBank/DDBJ whole genome shotgun (WGS) entry which is preliminary data.</text>
</comment>
<dbReference type="PANTHER" id="PTHR38761">
    <property type="entry name" value="GLUTAMATE--CYSTEINE LIGASE"/>
    <property type="match status" value="1"/>
</dbReference>
<feature type="domain" description="Glutamate--cysteine ligase" evidence="10">
    <location>
        <begin position="16"/>
        <end position="375"/>
    </location>
</feature>
<dbReference type="InterPro" id="IPR014746">
    <property type="entry name" value="Gln_synth/guanido_kin_cat_dom"/>
</dbReference>
<dbReference type="Pfam" id="PF04262">
    <property type="entry name" value="Glu_cys_ligase"/>
    <property type="match status" value="1"/>
</dbReference>
<dbReference type="GO" id="GO:0005524">
    <property type="term" value="F:ATP binding"/>
    <property type="evidence" value="ECO:0007669"/>
    <property type="project" value="UniProtKB-KW"/>
</dbReference>
<evidence type="ECO:0000256" key="4">
    <source>
        <dbReference type="ARBA" id="ARBA00022684"/>
    </source>
</evidence>
<dbReference type="GO" id="GO:0006750">
    <property type="term" value="P:glutathione biosynthetic process"/>
    <property type="evidence" value="ECO:0007669"/>
    <property type="project" value="UniProtKB-UniRule"/>
</dbReference>
<name>A0A4R3USJ7_9BURK</name>
<evidence type="ECO:0000256" key="3">
    <source>
        <dbReference type="ARBA" id="ARBA00022598"/>
    </source>
</evidence>
<dbReference type="GO" id="GO:0046872">
    <property type="term" value="F:metal ion binding"/>
    <property type="evidence" value="ECO:0007669"/>
    <property type="project" value="TreeGrafter"/>
</dbReference>
<accession>A0A4R3USJ7</accession>
<keyword evidence="3 8" id="KW-0436">Ligase</keyword>
<dbReference type="GO" id="GO:0004357">
    <property type="term" value="F:glutamate-cysteine ligase activity"/>
    <property type="evidence" value="ECO:0007669"/>
    <property type="project" value="UniProtKB-UniRule"/>
</dbReference>
<dbReference type="InterPro" id="IPR007370">
    <property type="entry name" value="Glu_cys_ligase"/>
</dbReference>
<evidence type="ECO:0000256" key="2">
    <source>
        <dbReference type="ARBA" id="ARBA00008772"/>
    </source>
</evidence>
<dbReference type="EC" id="6.3.2.2" evidence="8"/>
<organism evidence="11 12">
    <name type="scientific">Paracandidimonas soli</name>
    <dbReference type="NCBI Taxonomy" id="1917182"/>
    <lineage>
        <taxon>Bacteria</taxon>
        <taxon>Pseudomonadati</taxon>
        <taxon>Pseudomonadota</taxon>
        <taxon>Betaproteobacteria</taxon>
        <taxon>Burkholderiales</taxon>
        <taxon>Alcaligenaceae</taxon>
        <taxon>Paracandidimonas</taxon>
    </lineage>
</organism>
<reference evidence="11 12" key="1">
    <citation type="submission" date="2019-03" db="EMBL/GenBank/DDBJ databases">
        <title>Genomic Encyclopedia of Type Strains, Phase IV (KMG-IV): sequencing the most valuable type-strain genomes for metagenomic binning, comparative biology and taxonomic classification.</title>
        <authorList>
            <person name="Goeker M."/>
        </authorList>
    </citation>
    <scope>NUCLEOTIDE SEQUENCE [LARGE SCALE GENOMIC DNA]</scope>
    <source>
        <strain evidence="11 12">DSM 100048</strain>
    </source>
</reference>
<evidence type="ECO:0000313" key="12">
    <source>
        <dbReference type="Proteomes" id="UP000294692"/>
    </source>
</evidence>
<evidence type="ECO:0000256" key="7">
    <source>
        <dbReference type="ARBA" id="ARBA00048819"/>
    </source>
</evidence>
<comment type="similarity">
    <text evidence="2 8">Belongs to the glutamate--cysteine ligase type 1 family. Type 1 subfamily.</text>
</comment>
<keyword evidence="5 8" id="KW-0547">Nucleotide-binding</keyword>
<evidence type="ECO:0000256" key="5">
    <source>
        <dbReference type="ARBA" id="ARBA00022741"/>
    </source>
</evidence>
<dbReference type="AlphaFoldDB" id="A0A4R3USJ7"/>
<dbReference type="InterPro" id="IPR006334">
    <property type="entry name" value="Glut_cys_ligase"/>
</dbReference>
<protein>
    <recommendedName>
        <fullName evidence="8">Glutamate--cysteine ligase</fullName>
        <ecNumber evidence="8">6.3.2.2</ecNumber>
    </recommendedName>
    <alternativeName>
        <fullName evidence="8">Gamma-ECS</fullName>
        <shortName evidence="8">GCS</shortName>
    </alternativeName>
    <alternativeName>
        <fullName evidence="8">Gamma-glutamylcysteine synthetase</fullName>
    </alternativeName>
</protein>
<dbReference type="PANTHER" id="PTHR38761:SF1">
    <property type="entry name" value="GLUTAMATE--CYSTEINE LIGASE"/>
    <property type="match status" value="1"/>
</dbReference>
<dbReference type="SUPFAM" id="SSF55931">
    <property type="entry name" value="Glutamine synthetase/guanido kinase"/>
    <property type="match status" value="1"/>
</dbReference>
<dbReference type="HAMAP" id="MF_00578">
    <property type="entry name" value="Glu_cys_ligase"/>
    <property type="match status" value="1"/>
</dbReference>
<evidence type="ECO:0000256" key="6">
    <source>
        <dbReference type="ARBA" id="ARBA00022840"/>
    </source>
</evidence>
<dbReference type="NCBIfam" id="TIGR01434">
    <property type="entry name" value="glu_cys_ligase"/>
    <property type="match status" value="1"/>
</dbReference>
<comment type="catalytic activity">
    <reaction evidence="7 8 9">
        <text>L-cysteine + L-glutamate + ATP = gamma-L-glutamyl-L-cysteine + ADP + phosphate + H(+)</text>
        <dbReference type="Rhea" id="RHEA:13285"/>
        <dbReference type="ChEBI" id="CHEBI:15378"/>
        <dbReference type="ChEBI" id="CHEBI:29985"/>
        <dbReference type="ChEBI" id="CHEBI:30616"/>
        <dbReference type="ChEBI" id="CHEBI:35235"/>
        <dbReference type="ChEBI" id="CHEBI:43474"/>
        <dbReference type="ChEBI" id="CHEBI:58173"/>
        <dbReference type="ChEBI" id="CHEBI:456216"/>
        <dbReference type="EC" id="6.3.2.2"/>
    </reaction>
</comment>
<evidence type="ECO:0000256" key="8">
    <source>
        <dbReference type="HAMAP-Rule" id="MF_00578"/>
    </source>
</evidence>
<keyword evidence="4 8" id="KW-0317">Glutathione biosynthesis</keyword>
<dbReference type="GO" id="GO:0005829">
    <property type="term" value="C:cytosol"/>
    <property type="evidence" value="ECO:0007669"/>
    <property type="project" value="TreeGrafter"/>
</dbReference>
<comment type="pathway">
    <text evidence="1 8 9">Sulfur metabolism; glutathione biosynthesis; glutathione from L-cysteine and L-glutamate: step 1/2.</text>
</comment>
<evidence type="ECO:0000259" key="10">
    <source>
        <dbReference type="Pfam" id="PF04262"/>
    </source>
</evidence>
<evidence type="ECO:0000256" key="1">
    <source>
        <dbReference type="ARBA" id="ARBA00005006"/>
    </source>
</evidence>
<dbReference type="Proteomes" id="UP000294692">
    <property type="component" value="Unassembled WGS sequence"/>
</dbReference>
<dbReference type="EMBL" id="SMBX01000011">
    <property type="protein sequence ID" value="TCU93667.1"/>
    <property type="molecule type" value="Genomic_DNA"/>
</dbReference>
<keyword evidence="6 8" id="KW-0067">ATP-binding</keyword>
<proteinExistence type="inferred from homology"/>
<evidence type="ECO:0000313" key="11">
    <source>
        <dbReference type="EMBL" id="TCU93667.1"/>
    </source>
</evidence>